<dbReference type="InterPro" id="IPR003010">
    <property type="entry name" value="C-N_Hydrolase"/>
</dbReference>
<reference evidence="7" key="2">
    <citation type="journal article" date="2021" name="PeerJ">
        <title>Extensive microbial diversity within the chicken gut microbiome revealed by metagenomics and culture.</title>
        <authorList>
            <person name="Gilroy R."/>
            <person name="Ravi A."/>
            <person name="Getino M."/>
            <person name="Pursley I."/>
            <person name="Horton D.L."/>
            <person name="Alikhan N.F."/>
            <person name="Baker D."/>
            <person name="Gharbi K."/>
            <person name="Hall N."/>
            <person name="Watson M."/>
            <person name="Adriaenssens E.M."/>
            <person name="Foster-Nyarko E."/>
            <person name="Jarju S."/>
            <person name="Secka A."/>
            <person name="Antonio M."/>
            <person name="Oren A."/>
            <person name="Chaudhuri R.R."/>
            <person name="La Ragione R."/>
            <person name="Hildebrand F."/>
            <person name="Pallen M.J."/>
        </authorList>
    </citation>
    <scope>NUCLEOTIDE SEQUENCE</scope>
    <source>
        <strain evidence="7">ChiHecec2B26-709</strain>
    </source>
</reference>
<dbReference type="GO" id="GO:0106008">
    <property type="term" value="F:2-oxoglutaramate amidase activity"/>
    <property type="evidence" value="ECO:0007669"/>
    <property type="project" value="TreeGrafter"/>
</dbReference>
<dbReference type="Pfam" id="PF00795">
    <property type="entry name" value="CN_hydrolase"/>
    <property type="match status" value="1"/>
</dbReference>
<dbReference type="PANTHER" id="PTHR47799:SF1">
    <property type="entry name" value="OMEGA-AMIDASE YAFV"/>
    <property type="match status" value="1"/>
</dbReference>
<reference evidence="7" key="1">
    <citation type="submission" date="2020-10" db="EMBL/GenBank/DDBJ databases">
        <authorList>
            <person name="Gilroy R."/>
        </authorList>
    </citation>
    <scope>NUCLEOTIDE SEQUENCE</scope>
    <source>
        <strain evidence="7">ChiHecec2B26-709</strain>
    </source>
</reference>
<comment type="catalytic activity">
    <reaction evidence="4">
        <text>a monoamide of a dicarboxylate + H2O = a dicarboxylate + NH4(+)</text>
        <dbReference type="Rhea" id="RHEA:11716"/>
        <dbReference type="ChEBI" id="CHEBI:15377"/>
        <dbReference type="ChEBI" id="CHEBI:28938"/>
        <dbReference type="ChEBI" id="CHEBI:28965"/>
        <dbReference type="ChEBI" id="CHEBI:77450"/>
        <dbReference type="EC" id="3.5.1.3"/>
    </reaction>
</comment>
<dbReference type="PROSITE" id="PS50263">
    <property type="entry name" value="CN_HYDROLASE"/>
    <property type="match status" value="1"/>
</dbReference>
<evidence type="ECO:0000259" key="6">
    <source>
        <dbReference type="PROSITE" id="PS50263"/>
    </source>
</evidence>
<dbReference type="AlphaFoldDB" id="A0A9D1GQL4"/>
<dbReference type="InterPro" id="IPR036526">
    <property type="entry name" value="C-N_Hydrolase_sf"/>
</dbReference>
<name>A0A9D1GQL4_9BACT</name>
<protein>
    <recommendedName>
        <fullName evidence="5">Omega-amidase YafV</fullName>
        <ecNumber evidence="3">3.5.1.3</ecNumber>
    </recommendedName>
</protein>
<comment type="caution">
    <text evidence="7">The sequence shown here is derived from an EMBL/GenBank/DDBJ whole genome shotgun (WGS) entry which is preliminary data.</text>
</comment>
<gene>
    <name evidence="7" type="ORF">IAC35_08405</name>
</gene>
<evidence type="ECO:0000256" key="3">
    <source>
        <dbReference type="ARBA" id="ARBA00039118"/>
    </source>
</evidence>
<evidence type="ECO:0000256" key="1">
    <source>
        <dbReference type="ARBA" id="ARBA00010613"/>
    </source>
</evidence>
<accession>A0A9D1GQL4</accession>
<dbReference type="InterPro" id="IPR001110">
    <property type="entry name" value="UPF0012_CS"/>
</dbReference>
<evidence type="ECO:0000313" key="8">
    <source>
        <dbReference type="Proteomes" id="UP000886881"/>
    </source>
</evidence>
<evidence type="ECO:0000256" key="4">
    <source>
        <dbReference type="ARBA" id="ARBA00052904"/>
    </source>
</evidence>
<dbReference type="EC" id="3.5.1.3" evidence="3"/>
<dbReference type="EMBL" id="DVLC01000148">
    <property type="protein sequence ID" value="HIT47855.1"/>
    <property type="molecule type" value="Genomic_DNA"/>
</dbReference>
<proteinExistence type="inferred from homology"/>
<comment type="similarity">
    <text evidence="1">Belongs to the carbon-nitrogen hydrolase superfamily. NIT1/NIT2 family.</text>
</comment>
<keyword evidence="2" id="KW-0378">Hydrolase</keyword>
<dbReference type="PANTHER" id="PTHR47799">
    <property type="entry name" value="OMEGA-AMIDASE YAFV"/>
    <property type="match status" value="1"/>
</dbReference>
<sequence length="256" mass="27737">MNVCLIQTNIAWGDVSGNLRQLETLAAQAAPADLYVLPEMFTTGFATSAGALVETEPADGLEWMKAFAEMRGAAVCGSVALKLAASENCVNRMYFVTPDGGVRVYDKKHLFGYGGERERFSAGIDRVTVEYGGVRFLLAVCYDLRFPVWLRNRGDYDVLIVSANWPEGRRRAWDVLTKARAIENQCYVLAVNRTGSDPSCNYDGGTAVVGPSGEMLASVPDNTAGCCSAQLDIKGLAALRRDFPVLDDADAFTLLP</sequence>
<dbReference type="FunFam" id="3.60.110.10:FF:000004">
    <property type="entry name" value="Carbon-nitrogen hydrolase"/>
    <property type="match status" value="1"/>
</dbReference>
<evidence type="ECO:0000256" key="5">
    <source>
        <dbReference type="ARBA" id="ARBA00072139"/>
    </source>
</evidence>
<dbReference type="GO" id="GO:0050152">
    <property type="term" value="F:omega-amidase activity"/>
    <property type="evidence" value="ECO:0007669"/>
    <property type="project" value="UniProtKB-EC"/>
</dbReference>
<evidence type="ECO:0000256" key="2">
    <source>
        <dbReference type="ARBA" id="ARBA00022801"/>
    </source>
</evidence>
<dbReference type="InterPro" id="IPR052737">
    <property type="entry name" value="Omega-amidase_YafV"/>
</dbReference>
<organism evidence="7 8">
    <name type="scientific">Candidatus Cryptobacteroides merdipullorum</name>
    <dbReference type="NCBI Taxonomy" id="2840771"/>
    <lineage>
        <taxon>Bacteria</taxon>
        <taxon>Pseudomonadati</taxon>
        <taxon>Bacteroidota</taxon>
        <taxon>Bacteroidia</taxon>
        <taxon>Bacteroidales</taxon>
        <taxon>Candidatus Cryptobacteroides</taxon>
    </lineage>
</organism>
<dbReference type="PROSITE" id="PS01227">
    <property type="entry name" value="UPF0012"/>
    <property type="match status" value="1"/>
</dbReference>
<feature type="domain" description="CN hydrolase" evidence="6">
    <location>
        <begin position="1"/>
        <end position="233"/>
    </location>
</feature>
<dbReference type="Proteomes" id="UP000886881">
    <property type="component" value="Unassembled WGS sequence"/>
</dbReference>
<dbReference type="Gene3D" id="3.60.110.10">
    <property type="entry name" value="Carbon-nitrogen hydrolase"/>
    <property type="match status" value="1"/>
</dbReference>
<dbReference type="SUPFAM" id="SSF56317">
    <property type="entry name" value="Carbon-nitrogen hydrolase"/>
    <property type="match status" value="1"/>
</dbReference>
<evidence type="ECO:0000313" key="7">
    <source>
        <dbReference type="EMBL" id="HIT47855.1"/>
    </source>
</evidence>